<dbReference type="AlphaFoldDB" id="A0A6A6BYF2"/>
<organism evidence="2 3">
    <name type="scientific">Zasmidium cellare ATCC 36951</name>
    <dbReference type="NCBI Taxonomy" id="1080233"/>
    <lineage>
        <taxon>Eukaryota</taxon>
        <taxon>Fungi</taxon>
        <taxon>Dikarya</taxon>
        <taxon>Ascomycota</taxon>
        <taxon>Pezizomycotina</taxon>
        <taxon>Dothideomycetes</taxon>
        <taxon>Dothideomycetidae</taxon>
        <taxon>Mycosphaerellales</taxon>
        <taxon>Mycosphaerellaceae</taxon>
        <taxon>Zasmidium</taxon>
    </lineage>
</organism>
<protein>
    <submittedName>
        <fullName evidence="2">Uncharacterized protein</fullName>
    </submittedName>
</protein>
<proteinExistence type="predicted"/>
<reference evidence="2" key="1">
    <citation type="journal article" date="2020" name="Stud. Mycol.">
        <title>101 Dothideomycetes genomes: a test case for predicting lifestyles and emergence of pathogens.</title>
        <authorList>
            <person name="Haridas S."/>
            <person name="Albert R."/>
            <person name="Binder M."/>
            <person name="Bloem J."/>
            <person name="Labutti K."/>
            <person name="Salamov A."/>
            <person name="Andreopoulos B."/>
            <person name="Baker S."/>
            <person name="Barry K."/>
            <person name="Bills G."/>
            <person name="Bluhm B."/>
            <person name="Cannon C."/>
            <person name="Castanera R."/>
            <person name="Culley D."/>
            <person name="Daum C."/>
            <person name="Ezra D."/>
            <person name="Gonzalez J."/>
            <person name="Henrissat B."/>
            <person name="Kuo A."/>
            <person name="Liang C."/>
            <person name="Lipzen A."/>
            <person name="Lutzoni F."/>
            <person name="Magnuson J."/>
            <person name="Mondo S."/>
            <person name="Nolan M."/>
            <person name="Ohm R."/>
            <person name="Pangilinan J."/>
            <person name="Park H.-J."/>
            <person name="Ramirez L."/>
            <person name="Alfaro M."/>
            <person name="Sun H."/>
            <person name="Tritt A."/>
            <person name="Yoshinaga Y."/>
            <person name="Zwiers L.-H."/>
            <person name="Turgeon B."/>
            <person name="Goodwin S."/>
            <person name="Spatafora J."/>
            <person name="Crous P."/>
            <person name="Grigoriev I."/>
        </authorList>
    </citation>
    <scope>NUCLEOTIDE SEQUENCE</scope>
    <source>
        <strain evidence="2">ATCC 36951</strain>
    </source>
</reference>
<dbReference type="Proteomes" id="UP000799537">
    <property type="component" value="Unassembled WGS sequence"/>
</dbReference>
<keyword evidence="3" id="KW-1185">Reference proteome</keyword>
<dbReference type="EMBL" id="ML993656">
    <property type="protein sequence ID" value="KAF2158559.1"/>
    <property type="molecule type" value="Genomic_DNA"/>
</dbReference>
<name>A0A6A6BYF2_ZASCE</name>
<dbReference type="GeneID" id="54563400"/>
<evidence type="ECO:0000256" key="1">
    <source>
        <dbReference type="SAM" id="MobiDB-lite"/>
    </source>
</evidence>
<evidence type="ECO:0000313" key="2">
    <source>
        <dbReference type="EMBL" id="KAF2158559.1"/>
    </source>
</evidence>
<feature type="compositionally biased region" description="Basic residues" evidence="1">
    <location>
        <begin position="148"/>
        <end position="159"/>
    </location>
</feature>
<accession>A0A6A6BYF2</accession>
<dbReference type="RefSeq" id="XP_033659448.1">
    <property type="nucleotide sequence ID" value="XM_033810128.1"/>
</dbReference>
<evidence type="ECO:0000313" key="3">
    <source>
        <dbReference type="Proteomes" id="UP000799537"/>
    </source>
</evidence>
<sequence length="166" mass="18088">MARMTLMDPRQEKGKKGPAAPSPEDAQEVQAAKLETVAEDDWGGWGFSVPMRTEIEEGKANAIQDGVQENQTPAAEESAEGDASKPGASEDMEDPWGWVTAKKHDKDPPHTSRAAIQGDKATASEESNVPKATASEEDDDPWRAFGRSGKKAKRMARKHVSWEDND</sequence>
<feature type="region of interest" description="Disordered" evidence="1">
    <location>
        <begin position="1"/>
        <end position="166"/>
    </location>
</feature>
<gene>
    <name evidence="2" type="ORF">M409DRAFT_30927</name>
</gene>